<evidence type="ECO:0000256" key="1">
    <source>
        <dbReference type="SAM" id="MobiDB-lite"/>
    </source>
</evidence>
<sequence>MASKRRKQKTTEIVTYGLCAERAARYKGTLGGGGRGCGRGGGGKDGTGAGGGGGFAGGIRQDGMGGGGGAGGGASGPAGGASHRGSLLTTLTSFDCATRQASLTAVHEQQPQQLQLDTMALPNQLRQQFAEGGRICNTSSL</sequence>
<proteinExistence type="predicted"/>
<accession>A0ABD0Y5W6</accession>
<gene>
    <name evidence="2" type="ORF">AAG570_003097</name>
</gene>
<feature type="region of interest" description="Disordered" evidence="1">
    <location>
        <begin position="30"/>
        <end position="84"/>
    </location>
</feature>
<feature type="compositionally biased region" description="Gly residues" evidence="1">
    <location>
        <begin position="30"/>
        <end position="57"/>
    </location>
</feature>
<comment type="caution">
    <text evidence="2">The sequence shown here is derived from an EMBL/GenBank/DDBJ whole genome shotgun (WGS) entry which is preliminary data.</text>
</comment>
<dbReference type="Proteomes" id="UP001558652">
    <property type="component" value="Unassembled WGS sequence"/>
</dbReference>
<evidence type="ECO:0000313" key="3">
    <source>
        <dbReference type="Proteomes" id="UP001558652"/>
    </source>
</evidence>
<dbReference type="AlphaFoldDB" id="A0ABD0Y5W6"/>
<name>A0ABD0Y5W6_9HEMI</name>
<organism evidence="2 3">
    <name type="scientific">Ranatra chinensis</name>
    <dbReference type="NCBI Taxonomy" id="642074"/>
    <lineage>
        <taxon>Eukaryota</taxon>
        <taxon>Metazoa</taxon>
        <taxon>Ecdysozoa</taxon>
        <taxon>Arthropoda</taxon>
        <taxon>Hexapoda</taxon>
        <taxon>Insecta</taxon>
        <taxon>Pterygota</taxon>
        <taxon>Neoptera</taxon>
        <taxon>Paraneoptera</taxon>
        <taxon>Hemiptera</taxon>
        <taxon>Heteroptera</taxon>
        <taxon>Panheteroptera</taxon>
        <taxon>Nepomorpha</taxon>
        <taxon>Nepidae</taxon>
        <taxon>Ranatrinae</taxon>
        <taxon>Ranatra</taxon>
    </lineage>
</organism>
<keyword evidence="3" id="KW-1185">Reference proteome</keyword>
<protein>
    <submittedName>
        <fullName evidence="2">Uncharacterized protein</fullName>
    </submittedName>
</protein>
<feature type="compositionally biased region" description="Gly residues" evidence="1">
    <location>
        <begin position="63"/>
        <end position="79"/>
    </location>
</feature>
<dbReference type="EMBL" id="JBFDAA010000013">
    <property type="protein sequence ID" value="KAL1122770.1"/>
    <property type="molecule type" value="Genomic_DNA"/>
</dbReference>
<reference evidence="2 3" key="1">
    <citation type="submission" date="2024-07" db="EMBL/GenBank/DDBJ databases">
        <title>Chromosome-level genome assembly of the water stick insect Ranatra chinensis (Heteroptera: Nepidae).</title>
        <authorList>
            <person name="Liu X."/>
        </authorList>
    </citation>
    <scope>NUCLEOTIDE SEQUENCE [LARGE SCALE GENOMIC DNA]</scope>
    <source>
        <strain evidence="2">Cailab_2021Rc</strain>
        <tissue evidence="2">Muscle</tissue>
    </source>
</reference>
<evidence type="ECO:0000313" key="2">
    <source>
        <dbReference type="EMBL" id="KAL1122770.1"/>
    </source>
</evidence>